<feature type="chain" id="PRO_5045401711" evidence="5">
    <location>
        <begin position="29"/>
        <end position="503"/>
    </location>
</feature>
<dbReference type="InterPro" id="IPR024607">
    <property type="entry name" value="Sulfatase_CS"/>
</dbReference>
<proteinExistence type="inferred from homology"/>
<gene>
    <name evidence="7" type="ORF">JIV24_16245</name>
</gene>
<feature type="signal peptide" evidence="5">
    <location>
        <begin position="1"/>
        <end position="28"/>
    </location>
</feature>
<dbReference type="PROSITE" id="PS51257">
    <property type="entry name" value="PROKAR_LIPOPROTEIN"/>
    <property type="match status" value="1"/>
</dbReference>
<comment type="similarity">
    <text evidence="1">Belongs to the sulfatase family.</text>
</comment>
<dbReference type="InterPro" id="IPR050738">
    <property type="entry name" value="Sulfatase"/>
</dbReference>
<dbReference type="PANTHER" id="PTHR42693">
    <property type="entry name" value="ARYLSULFATASE FAMILY MEMBER"/>
    <property type="match status" value="1"/>
</dbReference>
<evidence type="ECO:0000313" key="8">
    <source>
        <dbReference type="Proteomes" id="UP000605676"/>
    </source>
</evidence>
<comment type="caution">
    <text evidence="7">The sequence shown here is derived from an EMBL/GenBank/DDBJ whole genome shotgun (WGS) entry which is preliminary data.</text>
</comment>
<dbReference type="EMBL" id="JAENRR010000045">
    <property type="protein sequence ID" value="MBK3518900.1"/>
    <property type="molecule type" value="Genomic_DNA"/>
</dbReference>
<dbReference type="RefSeq" id="WP_200466121.1">
    <property type="nucleotide sequence ID" value="NZ_JAENRR010000045.1"/>
</dbReference>
<dbReference type="Proteomes" id="UP000605676">
    <property type="component" value="Unassembled WGS sequence"/>
</dbReference>
<dbReference type="SUPFAM" id="SSF53649">
    <property type="entry name" value="Alkaline phosphatase-like"/>
    <property type="match status" value="1"/>
</dbReference>
<organism evidence="7 8">
    <name type="scientific">Carboxylicivirga marina</name>
    <dbReference type="NCBI Taxonomy" id="2800988"/>
    <lineage>
        <taxon>Bacteria</taxon>
        <taxon>Pseudomonadati</taxon>
        <taxon>Bacteroidota</taxon>
        <taxon>Bacteroidia</taxon>
        <taxon>Marinilabiliales</taxon>
        <taxon>Marinilabiliaceae</taxon>
        <taxon>Carboxylicivirga</taxon>
    </lineage>
</organism>
<evidence type="ECO:0000256" key="4">
    <source>
        <dbReference type="ARBA" id="ARBA00022837"/>
    </source>
</evidence>
<evidence type="ECO:0000256" key="3">
    <source>
        <dbReference type="ARBA" id="ARBA00022801"/>
    </source>
</evidence>
<name>A0ABS1HMT0_9BACT</name>
<evidence type="ECO:0000259" key="6">
    <source>
        <dbReference type="Pfam" id="PF00884"/>
    </source>
</evidence>
<evidence type="ECO:0000313" key="7">
    <source>
        <dbReference type="EMBL" id="MBK3518900.1"/>
    </source>
</evidence>
<dbReference type="PANTHER" id="PTHR42693:SF53">
    <property type="entry name" value="ENDO-4-O-SULFATASE"/>
    <property type="match status" value="1"/>
</dbReference>
<dbReference type="PROSITE" id="PS00523">
    <property type="entry name" value="SULFATASE_1"/>
    <property type="match status" value="1"/>
</dbReference>
<dbReference type="InterPro" id="IPR000917">
    <property type="entry name" value="Sulfatase_N"/>
</dbReference>
<keyword evidence="8" id="KW-1185">Reference proteome</keyword>
<evidence type="ECO:0000256" key="2">
    <source>
        <dbReference type="ARBA" id="ARBA00022723"/>
    </source>
</evidence>
<reference evidence="7 8" key="1">
    <citation type="submission" date="2021-01" db="EMBL/GenBank/DDBJ databases">
        <title>Carboxyliciviraga sp.nov., isolated from coastal sediments.</title>
        <authorList>
            <person name="Lu D."/>
            <person name="Zhang T."/>
        </authorList>
    </citation>
    <scope>NUCLEOTIDE SEQUENCE [LARGE SCALE GENOMIC DNA]</scope>
    <source>
        <strain evidence="7 8">N1Y132</strain>
    </source>
</reference>
<dbReference type="Pfam" id="PF00884">
    <property type="entry name" value="Sulfatase"/>
    <property type="match status" value="1"/>
</dbReference>
<keyword evidence="4" id="KW-0106">Calcium</keyword>
<sequence>MKRSILKQMQQVVSPFLLCISVSLFAGACNKAAKENNKKAEVPNVILIMADDMGWGDTGYNGNTLIKTPALDQMAREGIQFNRFYSASAVCSPTRASVLTGRNPFRMGVFTANAGILRPEEVTLPELLKEQGYNTGHFGKWHLGTLTDTEKDANRGRVGNIKEYNPPALHGYDAAFVTESKVPTYDPMKKPKGRHIQAGWDCLKEGEDFVPYGTYYWDIEGSKVTENLDGDDSRVIMDRVLPFIDQSLNEGNPFFSVIWFHTPHMPCVAGPRHQEMYKEQDVLTRNYAGCITAMDEQIGRLRNFLKEKGVDSNTMIWFCSDNGPEHTNPGSAGPYLERKRSLHEGGVRVPGLLVWPGKIQHAFETDIPCVTSDYLPTITDVLQIEKDKTPYQLDGISLLPLIEGKMKQRNEAIGFCFDNQVSYSDDTFKLYARQGEFVMYNIAVDPSEANPIENGGKEMNRLKEEFMVFLESCQNSFKGKEYGTQSYDKLEQKWKNPLKKKKK</sequence>
<evidence type="ECO:0000256" key="5">
    <source>
        <dbReference type="SAM" id="SignalP"/>
    </source>
</evidence>
<dbReference type="Gene3D" id="3.40.720.10">
    <property type="entry name" value="Alkaline Phosphatase, subunit A"/>
    <property type="match status" value="1"/>
</dbReference>
<dbReference type="InterPro" id="IPR017850">
    <property type="entry name" value="Alkaline_phosphatase_core_sf"/>
</dbReference>
<evidence type="ECO:0000256" key="1">
    <source>
        <dbReference type="ARBA" id="ARBA00008779"/>
    </source>
</evidence>
<accession>A0ABS1HMT0</accession>
<keyword evidence="2" id="KW-0479">Metal-binding</keyword>
<keyword evidence="5" id="KW-0732">Signal</keyword>
<protein>
    <submittedName>
        <fullName evidence="7">Sulfatase-like hydrolase/transferase</fullName>
    </submittedName>
</protein>
<feature type="domain" description="Sulfatase N-terminal" evidence="6">
    <location>
        <begin position="43"/>
        <end position="383"/>
    </location>
</feature>
<keyword evidence="3" id="KW-0378">Hydrolase</keyword>